<dbReference type="PROSITE" id="PS51186">
    <property type="entry name" value="GNAT"/>
    <property type="match status" value="1"/>
</dbReference>
<dbReference type="SUPFAM" id="SSF55729">
    <property type="entry name" value="Acyl-CoA N-acyltransferases (Nat)"/>
    <property type="match status" value="1"/>
</dbReference>
<dbReference type="InterPro" id="IPR050680">
    <property type="entry name" value="YpeA/RimI_acetyltransf"/>
</dbReference>
<evidence type="ECO:0000256" key="2">
    <source>
        <dbReference type="ARBA" id="ARBA00022490"/>
    </source>
</evidence>
<evidence type="ECO:0000256" key="1">
    <source>
        <dbReference type="ARBA" id="ARBA00005395"/>
    </source>
</evidence>
<evidence type="ECO:0000313" key="7">
    <source>
        <dbReference type="EMBL" id="MBB6091430.1"/>
    </source>
</evidence>
<dbReference type="CDD" id="cd04301">
    <property type="entry name" value="NAT_SF"/>
    <property type="match status" value="1"/>
</dbReference>
<feature type="binding site" evidence="5">
    <location>
        <position position="120"/>
    </location>
    <ligand>
        <name>acetyl-CoA</name>
        <dbReference type="ChEBI" id="CHEBI:57288"/>
    </ligand>
</feature>
<feature type="active site" description="Proton donor" evidence="5">
    <location>
        <position position="127"/>
    </location>
</feature>
<keyword evidence="4 5" id="KW-0012">Acyltransferase</keyword>
<evidence type="ECO:0000256" key="5">
    <source>
        <dbReference type="HAMAP-Rule" id="MF_02210"/>
    </source>
</evidence>
<sequence length="168" mass="18970">MSAELDLATRLRDVRFRPMTIPDVSLVAAVEQASYQFPWSEGVFRDCVRVGYLCRVVEFRGEVGGYGIMSFGAGEAHILNVCIRKDLRTLGVGRRLMDYLLDRARDEYMQDIFLEVRPSNTVAIRLYESMGFERIGVRKGYYQAVGGREDALVYKLALEPKSAVSPSS</sequence>
<comment type="caution">
    <text evidence="7">The sequence shown here is derived from an EMBL/GenBank/DDBJ whole genome shotgun (WGS) entry which is preliminary data.</text>
</comment>
<reference evidence="7 8" key="1">
    <citation type="submission" date="2020-08" db="EMBL/GenBank/DDBJ databases">
        <title>Genomic Encyclopedia of Type Strains, Phase IV (KMG-IV): sequencing the most valuable type-strain genomes for metagenomic binning, comparative biology and taxonomic classification.</title>
        <authorList>
            <person name="Goeker M."/>
        </authorList>
    </citation>
    <scope>NUCLEOTIDE SEQUENCE [LARGE SCALE GENOMIC DNA]</scope>
    <source>
        <strain evidence="7 8">DSM 26723</strain>
    </source>
</reference>
<comment type="caution">
    <text evidence="5">Lacks conserved residue(s) required for the propagation of feature annotation.</text>
</comment>
<proteinExistence type="inferred from homology"/>
<name>A0A841HGF4_9GAMM</name>
<dbReference type="AlphaFoldDB" id="A0A841HGF4"/>
<dbReference type="InterPro" id="IPR043690">
    <property type="entry name" value="RimI"/>
</dbReference>
<comment type="function">
    <text evidence="5">Acetylates the N-terminal alanine of ribosomal protein bS18.</text>
</comment>
<protein>
    <recommendedName>
        <fullName evidence="5">[Ribosomal protein bS18]-alanine N-acetyltransferase</fullName>
        <ecNumber evidence="5">2.3.1.266</ecNumber>
    </recommendedName>
</protein>
<feature type="domain" description="N-acetyltransferase" evidence="6">
    <location>
        <begin position="14"/>
        <end position="159"/>
    </location>
</feature>
<comment type="subcellular location">
    <subcellularLocation>
        <location evidence="5">Cytoplasm</location>
    </subcellularLocation>
</comment>
<accession>A0A841HGF4</accession>
<dbReference type="RefSeq" id="WP_221303961.1">
    <property type="nucleotide sequence ID" value="NZ_JACHHZ010000001.1"/>
</dbReference>
<dbReference type="PANTHER" id="PTHR43420">
    <property type="entry name" value="ACETYLTRANSFERASE"/>
    <property type="match status" value="1"/>
</dbReference>
<dbReference type="InterPro" id="IPR006464">
    <property type="entry name" value="AcTrfase_RimI/Ard1"/>
</dbReference>
<dbReference type="Pfam" id="PF00583">
    <property type="entry name" value="Acetyltransf_1"/>
    <property type="match status" value="1"/>
</dbReference>
<dbReference type="InterPro" id="IPR000182">
    <property type="entry name" value="GNAT_dom"/>
</dbReference>
<comment type="similarity">
    <text evidence="1 5">Belongs to the acetyltransferase family. RimI subfamily.</text>
</comment>
<gene>
    <name evidence="5" type="primary">rimI</name>
    <name evidence="7" type="ORF">HNQ60_000276</name>
</gene>
<dbReference type="PANTHER" id="PTHR43420:SF12">
    <property type="entry name" value="N-ACETYLTRANSFERASE DOMAIN-CONTAINING PROTEIN"/>
    <property type="match status" value="1"/>
</dbReference>
<comment type="catalytic activity">
    <reaction evidence="5">
        <text>N-terminal L-alanyl-[ribosomal protein bS18] + acetyl-CoA = N-terminal N(alpha)-acetyl-L-alanyl-[ribosomal protein bS18] + CoA + H(+)</text>
        <dbReference type="Rhea" id="RHEA:43756"/>
        <dbReference type="Rhea" id="RHEA-COMP:10676"/>
        <dbReference type="Rhea" id="RHEA-COMP:10677"/>
        <dbReference type="ChEBI" id="CHEBI:15378"/>
        <dbReference type="ChEBI" id="CHEBI:57287"/>
        <dbReference type="ChEBI" id="CHEBI:57288"/>
        <dbReference type="ChEBI" id="CHEBI:64718"/>
        <dbReference type="ChEBI" id="CHEBI:83683"/>
        <dbReference type="EC" id="2.3.1.266"/>
    </reaction>
</comment>
<dbReference type="EMBL" id="JACHHZ010000001">
    <property type="protein sequence ID" value="MBB6091430.1"/>
    <property type="molecule type" value="Genomic_DNA"/>
</dbReference>
<keyword evidence="2 5" id="KW-0963">Cytoplasm</keyword>
<organism evidence="7 8">
    <name type="scientific">Povalibacter uvarum</name>
    <dbReference type="NCBI Taxonomy" id="732238"/>
    <lineage>
        <taxon>Bacteria</taxon>
        <taxon>Pseudomonadati</taxon>
        <taxon>Pseudomonadota</taxon>
        <taxon>Gammaproteobacteria</taxon>
        <taxon>Steroidobacterales</taxon>
        <taxon>Steroidobacteraceae</taxon>
        <taxon>Povalibacter</taxon>
    </lineage>
</organism>
<dbReference type="Proteomes" id="UP000588068">
    <property type="component" value="Unassembled WGS sequence"/>
</dbReference>
<dbReference type="EC" id="2.3.1.266" evidence="5"/>
<evidence type="ECO:0000256" key="3">
    <source>
        <dbReference type="ARBA" id="ARBA00022679"/>
    </source>
</evidence>
<evidence type="ECO:0000313" key="8">
    <source>
        <dbReference type="Proteomes" id="UP000588068"/>
    </source>
</evidence>
<dbReference type="GO" id="GO:0008999">
    <property type="term" value="F:protein-N-terminal-alanine acetyltransferase activity"/>
    <property type="evidence" value="ECO:0007669"/>
    <property type="project" value="UniProtKB-UniRule"/>
</dbReference>
<dbReference type="GO" id="GO:0005737">
    <property type="term" value="C:cytoplasm"/>
    <property type="evidence" value="ECO:0007669"/>
    <property type="project" value="UniProtKB-SubCell"/>
</dbReference>
<evidence type="ECO:0000256" key="4">
    <source>
        <dbReference type="ARBA" id="ARBA00023315"/>
    </source>
</evidence>
<dbReference type="Gene3D" id="3.40.630.30">
    <property type="match status" value="1"/>
</dbReference>
<keyword evidence="3 5" id="KW-0808">Transferase</keyword>
<dbReference type="NCBIfam" id="TIGR01575">
    <property type="entry name" value="rimI"/>
    <property type="match status" value="1"/>
</dbReference>
<keyword evidence="8" id="KW-1185">Reference proteome</keyword>
<dbReference type="InterPro" id="IPR016181">
    <property type="entry name" value="Acyl_CoA_acyltransferase"/>
</dbReference>
<feature type="active site" description="Proton acceptor" evidence="5">
    <location>
        <position position="115"/>
    </location>
</feature>
<dbReference type="HAMAP" id="MF_02210">
    <property type="entry name" value="RimI"/>
    <property type="match status" value="1"/>
</dbReference>
<evidence type="ECO:0000259" key="6">
    <source>
        <dbReference type="PROSITE" id="PS51186"/>
    </source>
</evidence>